<proteinExistence type="predicted"/>
<gene>
    <name evidence="1" type="ORF">HOLleu_43874</name>
</gene>
<sequence length="201" mass="22657">MVIHLDIFHCIHRFDAAVHTDHHPEYALFKSALSAAVFAYNREDMALLIKAIRGGSPNRYEGLSDSQIMARYVSKDDLKHFVRRVTVGAHETYVRVQNAVDCLKGAAGLDENGLSLFKDDDAIHQVWDGQQKHQECIQDPPGMNMYTITKHVTRNGVSLPFYVTSRGSNSLEGFHNFLPNAARNCRFGRGQLPSSFQLVLR</sequence>
<organism evidence="1 2">
    <name type="scientific">Holothuria leucospilota</name>
    <name type="common">Black long sea cucumber</name>
    <name type="synonym">Mertensiothuria leucospilota</name>
    <dbReference type="NCBI Taxonomy" id="206669"/>
    <lineage>
        <taxon>Eukaryota</taxon>
        <taxon>Metazoa</taxon>
        <taxon>Echinodermata</taxon>
        <taxon>Eleutherozoa</taxon>
        <taxon>Echinozoa</taxon>
        <taxon>Holothuroidea</taxon>
        <taxon>Aspidochirotacea</taxon>
        <taxon>Aspidochirotida</taxon>
        <taxon>Holothuriidae</taxon>
        <taxon>Holothuria</taxon>
    </lineage>
</organism>
<dbReference type="AlphaFoldDB" id="A0A9Q0YDX7"/>
<keyword evidence="2" id="KW-1185">Reference proteome</keyword>
<dbReference type="OrthoDB" id="10072098at2759"/>
<name>A0A9Q0YDX7_HOLLE</name>
<dbReference type="PANTHER" id="PTHR47773">
    <property type="entry name" value="SI:DKEY-9I5.2-RELATED"/>
    <property type="match status" value="1"/>
</dbReference>
<evidence type="ECO:0000313" key="1">
    <source>
        <dbReference type="EMBL" id="KAJ8018237.1"/>
    </source>
</evidence>
<comment type="caution">
    <text evidence="1">The sequence shown here is derived from an EMBL/GenBank/DDBJ whole genome shotgun (WGS) entry which is preliminary data.</text>
</comment>
<dbReference type="PANTHER" id="PTHR47773:SF1">
    <property type="entry name" value="C2H2-TYPE DOMAIN-CONTAINING PROTEIN"/>
    <property type="match status" value="1"/>
</dbReference>
<accession>A0A9Q0YDX7</accession>
<reference evidence="1" key="1">
    <citation type="submission" date="2021-10" db="EMBL/GenBank/DDBJ databases">
        <title>Tropical sea cucumber genome reveals ecological adaptation and Cuvierian tubules defense mechanism.</title>
        <authorList>
            <person name="Chen T."/>
        </authorList>
    </citation>
    <scope>NUCLEOTIDE SEQUENCE</scope>
    <source>
        <strain evidence="1">Nanhai2018</strain>
        <tissue evidence="1">Muscle</tissue>
    </source>
</reference>
<dbReference type="EMBL" id="JAIZAY010000513">
    <property type="protein sequence ID" value="KAJ8018237.1"/>
    <property type="molecule type" value="Genomic_DNA"/>
</dbReference>
<evidence type="ECO:0000313" key="2">
    <source>
        <dbReference type="Proteomes" id="UP001152320"/>
    </source>
</evidence>
<protein>
    <submittedName>
        <fullName evidence="1">Uncharacterized protein</fullName>
    </submittedName>
</protein>
<dbReference type="Proteomes" id="UP001152320">
    <property type="component" value="Unassembled WGS sequence"/>
</dbReference>